<gene>
    <name evidence="1" type="ORF">VCR4J5_1510086</name>
</gene>
<keyword evidence="2" id="KW-1185">Reference proteome</keyword>
<sequence>MCVMVDLFVLFAIDIMVNAPPKLDDLTTWPVESFEILFGVYIEVRMLVLISLENDRFYDISEGAREKGE</sequence>
<proteinExistence type="predicted"/>
<comment type="caution">
    <text evidence="1">The sequence shown here is derived from an EMBL/GenBank/DDBJ whole genome shotgun (WGS) entry which is preliminary data.</text>
</comment>
<accession>A0ABP1WPW4</accession>
<evidence type="ECO:0000313" key="2">
    <source>
        <dbReference type="Proteomes" id="UP000049077"/>
    </source>
</evidence>
<organism evidence="1 2">
    <name type="scientific">Vibrio crassostreae</name>
    <dbReference type="NCBI Taxonomy" id="246167"/>
    <lineage>
        <taxon>Bacteria</taxon>
        <taxon>Pseudomonadati</taxon>
        <taxon>Pseudomonadota</taxon>
        <taxon>Gammaproteobacteria</taxon>
        <taxon>Vibrionales</taxon>
        <taxon>Vibrionaceae</taxon>
        <taxon>Vibrio</taxon>
    </lineage>
</organism>
<name>A0ABP1WPW4_9VIBR</name>
<evidence type="ECO:0000313" key="1">
    <source>
        <dbReference type="EMBL" id="CDT11543.1"/>
    </source>
</evidence>
<dbReference type="EMBL" id="CCJX01000059">
    <property type="protein sequence ID" value="CDT11543.1"/>
    <property type="molecule type" value="Genomic_DNA"/>
</dbReference>
<dbReference type="Proteomes" id="UP000049077">
    <property type="component" value="Unassembled WGS sequence"/>
</dbReference>
<protein>
    <submittedName>
        <fullName evidence="1">Uncharacterized protein</fullName>
    </submittedName>
</protein>
<reference evidence="1 2" key="1">
    <citation type="submission" date="2014-06" db="EMBL/GenBank/DDBJ databases">
        <authorList>
            <person name="Le Roux F."/>
        </authorList>
    </citation>
    <scope>NUCLEOTIDE SEQUENCE [LARGE SCALE GENOMIC DNA]</scope>
    <source>
        <strain evidence="1 2">J5-4</strain>
    </source>
</reference>